<keyword evidence="2" id="KW-1185">Reference proteome</keyword>
<name>A0ABP3FXP6_9ACTN</name>
<dbReference type="RefSeq" id="WP_252800604.1">
    <property type="nucleotide sequence ID" value="NZ_BAAABM010000009.1"/>
</dbReference>
<sequence>MSYDQELSEFRQILDEMPVVGHIRRDAELAELHRLIGRYPAEAREICAKFDGAFDKPA</sequence>
<protein>
    <submittedName>
        <fullName evidence="1">Uncharacterized protein</fullName>
    </submittedName>
</protein>
<comment type="caution">
    <text evidence="1">The sequence shown here is derived from an EMBL/GenBank/DDBJ whole genome shotgun (WGS) entry which is preliminary data.</text>
</comment>
<dbReference type="EMBL" id="BAAABM010000009">
    <property type="protein sequence ID" value="GAA0326654.1"/>
    <property type="molecule type" value="Genomic_DNA"/>
</dbReference>
<accession>A0ABP3FXP6</accession>
<proteinExistence type="predicted"/>
<gene>
    <name evidence="1" type="ORF">GCM10010151_15790</name>
</gene>
<organism evidence="1 2">
    <name type="scientific">Actinoallomurus spadix</name>
    <dbReference type="NCBI Taxonomy" id="79912"/>
    <lineage>
        <taxon>Bacteria</taxon>
        <taxon>Bacillati</taxon>
        <taxon>Actinomycetota</taxon>
        <taxon>Actinomycetes</taxon>
        <taxon>Streptosporangiales</taxon>
        <taxon>Thermomonosporaceae</taxon>
        <taxon>Actinoallomurus</taxon>
    </lineage>
</organism>
<dbReference type="Proteomes" id="UP001501822">
    <property type="component" value="Unassembled WGS sequence"/>
</dbReference>
<evidence type="ECO:0000313" key="2">
    <source>
        <dbReference type="Proteomes" id="UP001501822"/>
    </source>
</evidence>
<reference evidence="2" key="1">
    <citation type="journal article" date="2019" name="Int. J. Syst. Evol. Microbiol.">
        <title>The Global Catalogue of Microorganisms (GCM) 10K type strain sequencing project: providing services to taxonomists for standard genome sequencing and annotation.</title>
        <authorList>
            <consortium name="The Broad Institute Genomics Platform"/>
            <consortium name="The Broad Institute Genome Sequencing Center for Infectious Disease"/>
            <person name="Wu L."/>
            <person name="Ma J."/>
        </authorList>
    </citation>
    <scope>NUCLEOTIDE SEQUENCE [LARGE SCALE GENOMIC DNA]</scope>
    <source>
        <strain evidence="2">JCM 3146</strain>
    </source>
</reference>
<evidence type="ECO:0000313" key="1">
    <source>
        <dbReference type="EMBL" id="GAA0326654.1"/>
    </source>
</evidence>